<dbReference type="InterPro" id="IPR037517">
    <property type="entry name" value="HDAG_dom"/>
</dbReference>
<evidence type="ECO:0000313" key="3">
    <source>
        <dbReference type="EMBL" id="CAH1782567.1"/>
    </source>
</evidence>
<dbReference type="PROSITE" id="PS51838">
    <property type="entry name" value="HDAG"/>
    <property type="match status" value="1"/>
</dbReference>
<dbReference type="PANTHER" id="PTHR13328">
    <property type="entry name" value="NEGATIVE ELONGATION FACTOR A NELF-A"/>
    <property type="match status" value="1"/>
</dbReference>
<evidence type="ECO:0000313" key="4">
    <source>
        <dbReference type="Proteomes" id="UP000749559"/>
    </source>
</evidence>
<feature type="domain" description="HDAg" evidence="2">
    <location>
        <begin position="89"/>
        <end position="252"/>
    </location>
</feature>
<gene>
    <name evidence="3" type="ORF">OFUS_LOCUS9000</name>
</gene>
<feature type="compositionally biased region" description="Polar residues" evidence="1">
    <location>
        <begin position="398"/>
        <end position="407"/>
    </location>
</feature>
<feature type="compositionally biased region" description="Polar residues" evidence="1">
    <location>
        <begin position="325"/>
        <end position="349"/>
    </location>
</feature>
<feature type="compositionally biased region" description="Basic and acidic residues" evidence="1">
    <location>
        <begin position="280"/>
        <end position="292"/>
    </location>
</feature>
<comment type="caution">
    <text evidence="3">The sequence shown here is derived from an EMBL/GenBank/DDBJ whole genome shotgun (WGS) entry which is preliminary data.</text>
</comment>
<dbReference type="InterPro" id="IPR056557">
    <property type="entry name" value="NELF-A_N"/>
</dbReference>
<keyword evidence="4" id="KW-1185">Reference proteome</keyword>
<reference evidence="3" key="1">
    <citation type="submission" date="2022-03" db="EMBL/GenBank/DDBJ databases">
        <authorList>
            <person name="Martin C."/>
        </authorList>
    </citation>
    <scope>NUCLEOTIDE SEQUENCE</scope>
</reference>
<dbReference type="GO" id="GO:0034244">
    <property type="term" value="P:negative regulation of transcription elongation by RNA polymerase II"/>
    <property type="evidence" value="ECO:0007669"/>
    <property type="project" value="TreeGrafter"/>
</dbReference>
<dbReference type="Pfam" id="PF23553">
    <property type="entry name" value="NELF-A_N"/>
    <property type="match status" value="1"/>
</dbReference>
<feature type="region of interest" description="Disordered" evidence="1">
    <location>
        <begin position="216"/>
        <end position="235"/>
    </location>
</feature>
<feature type="non-terminal residue" evidence="3">
    <location>
        <position position="510"/>
    </location>
</feature>
<evidence type="ECO:0000259" key="2">
    <source>
        <dbReference type="PROSITE" id="PS51838"/>
    </source>
</evidence>
<dbReference type="OrthoDB" id="2135488at2759"/>
<dbReference type="AlphaFoldDB" id="A0A8S4NR14"/>
<accession>A0A8S4NR14</accession>
<dbReference type="EMBL" id="CAIIXF020000005">
    <property type="protein sequence ID" value="CAH1782567.1"/>
    <property type="molecule type" value="Genomic_DNA"/>
</dbReference>
<evidence type="ECO:0000256" key="1">
    <source>
        <dbReference type="SAM" id="MobiDB-lite"/>
    </source>
</evidence>
<dbReference type="Proteomes" id="UP000749559">
    <property type="component" value="Unassembled WGS sequence"/>
</dbReference>
<organism evidence="3 4">
    <name type="scientific">Owenia fusiformis</name>
    <name type="common">Polychaete worm</name>
    <dbReference type="NCBI Taxonomy" id="6347"/>
    <lineage>
        <taxon>Eukaryota</taxon>
        <taxon>Metazoa</taxon>
        <taxon>Spiralia</taxon>
        <taxon>Lophotrochozoa</taxon>
        <taxon>Annelida</taxon>
        <taxon>Polychaeta</taxon>
        <taxon>Sedentaria</taxon>
        <taxon>Canalipalpata</taxon>
        <taxon>Sabellida</taxon>
        <taxon>Oweniida</taxon>
        <taxon>Oweniidae</taxon>
        <taxon>Owenia</taxon>
    </lineage>
</organism>
<dbReference type="InterPro" id="IPR052828">
    <property type="entry name" value="NELF-A_domain"/>
</dbReference>
<feature type="region of interest" description="Disordered" evidence="1">
    <location>
        <begin position="270"/>
        <end position="411"/>
    </location>
</feature>
<sequence length="510" mass="56984">KMASREGDTALWLHNKLGSTDDLWSGRSICSQLTQDKLQSIQNCFHSLQPYVKVKLMLSFIHIPQRNIEQWRSDLEYILDIAMADSDQWVSMVAEIFRPYPRSGTLNLEIDPQNSFFQEHLSDLKKLVKKSSDAHMLPMESLYLGKNAITAVAGQQPQPVKNFTLKRKPKSAALRAELLQKSTEVACNLKNKPGDRSMPFKMRSFAKKMDDTTPLKGIRERVPSGSSTPGFIRTPISHRLSHTPISGTRTPANRKEGGIKLLDINEVPLGTKEAKKRRRQAEQDERAKEKEASVTTVTPDYAAGLMSPMTNITPITPVTPKTDKNPFSNSGPTYTPQSSRLPSASTGGTTVLPVSGIGSATQQARNNLSQQLQSQLKPTQPSEPPGVVAGDHEPVPPTQNSEQNSDQPAKKGLSLTREQMLEAQEMFRNSNRVTRPEKALILGFMAGSRENPCKDQGDIVNVRLSESNESVKQFDGLYKPMVVDHYFQMNYATGEWRRVQKYREIEIDPT</sequence>
<proteinExistence type="predicted"/>
<feature type="compositionally biased region" description="Low complexity" evidence="1">
    <location>
        <begin position="362"/>
        <end position="376"/>
    </location>
</feature>
<protein>
    <recommendedName>
        <fullName evidence="2">HDAg domain-containing protein</fullName>
    </recommendedName>
</protein>
<dbReference type="GO" id="GO:0032021">
    <property type="term" value="C:NELF complex"/>
    <property type="evidence" value="ECO:0007669"/>
    <property type="project" value="TreeGrafter"/>
</dbReference>
<dbReference type="PANTHER" id="PTHR13328:SF4">
    <property type="entry name" value="NEGATIVE ELONGATION FACTOR A"/>
    <property type="match status" value="1"/>
</dbReference>
<name>A0A8S4NR14_OWEFU</name>